<protein>
    <submittedName>
        <fullName evidence="1">Uncharacterized protein</fullName>
    </submittedName>
</protein>
<dbReference type="Proteomes" id="UP000321413">
    <property type="component" value="Unassembled WGS sequence"/>
</dbReference>
<dbReference type="EMBL" id="VPFD01000039">
    <property type="protein sequence ID" value="TXF96398.1"/>
    <property type="molecule type" value="Genomic_DNA"/>
</dbReference>
<gene>
    <name evidence="1" type="ORF">FVD38_24470</name>
</gene>
<accession>A0A5C7FLW4</accession>
<evidence type="ECO:0000313" key="2">
    <source>
        <dbReference type="Proteomes" id="UP000321413"/>
    </source>
</evidence>
<organism evidence="1 2">
    <name type="scientific">Massilia arenae</name>
    <dbReference type="NCBI Taxonomy" id="2603288"/>
    <lineage>
        <taxon>Bacteria</taxon>
        <taxon>Pseudomonadati</taxon>
        <taxon>Pseudomonadota</taxon>
        <taxon>Betaproteobacteria</taxon>
        <taxon>Burkholderiales</taxon>
        <taxon>Oxalobacteraceae</taxon>
        <taxon>Telluria group</taxon>
        <taxon>Massilia</taxon>
    </lineage>
</organism>
<reference evidence="1 2" key="1">
    <citation type="submission" date="2019-08" db="EMBL/GenBank/DDBJ databases">
        <title>Massilia golmudensis sp. nov., isolated from sand in the Qinghai-Tibetan Plateau.</title>
        <authorList>
            <person name="Zhang B."/>
        </authorList>
    </citation>
    <scope>NUCLEOTIDE SEQUENCE [LARGE SCALE GENOMIC DNA]</scope>
    <source>
        <strain evidence="1 2">GEM5</strain>
    </source>
</reference>
<comment type="caution">
    <text evidence="1">The sequence shown here is derived from an EMBL/GenBank/DDBJ whole genome shotgun (WGS) entry which is preliminary data.</text>
</comment>
<name>A0A5C7FLW4_9BURK</name>
<sequence>MERYAPLDVKIKPKLGGGVLKELVVRELPSRKVIHYALAYINASIHAGDNGRVLGYDNSHDYSHKHYYGTVTPDPFDSYEALYERFQREWMDIALRHVNKGK</sequence>
<keyword evidence="2" id="KW-1185">Reference proteome</keyword>
<evidence type="ECO:0000313" key="1">
    <source>
        <dbReference type="EMBL" id="TXF96398.1"/>
    </source>
</evidence>
<dbReference type="AlphaFoldDB" id="A0A5C7FLW4"/>
<proteinExistence type="predicted"/>